<protein>
    <submittedName>
        <fullName evidence="1">Uncharacterized protein</fullName>
    </submittedName>
</protein>
<gene>
    <name evidence="1" type="ORF">LCGC14_1558610</name>
</gene>
<name>A0A0F9IN65_9ZZZZ</name>
<dbReference type="EMBL" id="LAZR01012012">
    <property type="protein sequence ID" value="KKM47413.1"/>
    <property type="molecule type" value="Genomic_DNA"/>
</dbReference>
<reference evidence="1" key="1">
    <citation type="journal article" date="2015" name="Nature">
        <title>Complex archaea that bridge the gap between prokaryotes and eukaryotes.</title>
        <authorList>
            <person name="Spang A."/>
            <person name="Saw J.H."/>
            <person name="Jorgensen S.L."/>
            <person name="Zaremba-Niedzwiedzka K."/>
            <person name="Martijn J."/>
            <person name="Lind A.E."/>
            <person name="van Eijk R."/>
            <person name="Schleper C."/>
            <person name="Guy L."/>
            <person name="Ettema T.J."/>
        </authorList>
    </citation>
    <scope>NUCLEOTIDE SEQUENCE</scope>
</reference>
<comment type="caution">
    <text evidence="1">The sequence shown here is derived from an EMBL/GenBank/DDBJ whole genome shotgun (WGS) entry which is preliminary data.</text>
</comment>
<proteinExistence type="predicted"/>
<dbReference type="AlphaFoldDB" id="A0A0F9IN65"/>
<evidence type="ECO:0000313" key="1">
    <source>
        <dbReference type="EMBL" id="KKM47413.1"/>
    </source>
</evidence>
<organism evidence="1">
    <name type="scientific">marine sediment metagenome</name>
    <dbReference type="NCBI Taxonomy" id="412755"/>
    <lineage>
        <taxon>unclassified sequences</taxon>
        <taxon>metagenomes</taxon>
        <taxon>ecological metagenomes</taxon>
    </lineage>
</organism>
<sequence>MTKLEEKAHYVALGALATSPEAIAELDNILTCFAEKWRAWIICQTTPQPFRDAFDKEE</sequence>
<accession>A0A0F9IN65</accession>